<feature type="repeat" description="Pumilio" evidence="4">
    <location>
        <begin position="411"/>
        <end position="451"/>
    </location>
</feature>
<keyword evidence="3" id="KW-0539">Nucleus</keyword>
<reference evidence="7" key="1">
    <citation type="submission" date="2021-08" db="EMBL/GenBank/DDBJ databases">
        <title>WGS assembly of Ceratopteris richardii.</title>
        <authorList>
            <person name="Marchant D.B."/>
            <person name="Chen G."/>
            <person name="Jenkins J."/>
            <person name="Shu S."/>
            <person name="Leebens-Mack J."/>
            <person name="Grimwood J."/>
            <person name="Schmutz J."/>
            <person name="Soltis P."/>
            <person name="Soltis D."/>
            <person name="Chen Z.-H."/>
        </authorList>
    </citation>
    <scope>NUCLEOTIDE SEQUENCE</scope>
    <source>
        <strain evidence="7">Whitten #5841</strain>
        <tissue evidence="7">Leaf</tissue>
    </source>
</reference>
<proteinExistence type="predicted"/>
<dbReference type="InterPro" id="IPR040000">
    <property type="entry name" value="NOP9"/>
</dbReference>
<dbReference type="PANTHER" id="PTHR13102:SF0">
    <property type="entry name" value="NUCLEOLAR PROTEIN 9"/>
    <property type="match status" value="1"/>
</dbReference>
<dbReference type="Pfam" id="PF22493">
    <property type="entry name" value="PUF_NOP9"/>
    <property type="match status" value="1"/>
</dbReference>
<dbReference type="GO" id="GO:0006417">
    <property type="term" value="P:regulation of translation"/>
    <property type="evidence" value="ECO:0007669"/>
    <property type="project" value="UniProtKB-KW"/>
</dbReference>
<feature type="compositionally biased region" description="Polar residues" evidence="5">
    <location>
        <begin position="137"/>
        <end position="148"/>
    </location>
</feature>
<keyword evidence="2" id="KW-0810">Translation regulation</keyword>
<dbReference type="Proteomes" id="UP000825935">
    <property type="component" value="Chromosome 4"/>
</dbReference>
<dbReference type="OrthoDB" id="392571at2759"/>
<accession>A0A8T2V2A9</accession>
<evidence type="ECO:0000259" key="6">
    <source>
        <dbReference type="PROSITE" id="PS50303"/>
    </source>
</evidence>
<dbReference type="GO" id="GO:0005730">
    <property type="term" value="C:nucleolus"/>
    <property type="evidence" value="ECO:0007669"/>
    <property type="project" value="TreeGrafter"/>
</dbReference>
<dbReference type="InterPro" id="IPR016024">
    <property type="entry name" value="ARM-type_fold"/>
</dbReference>
<keyword evidence="8" id="KW-1185">Reference proteome</keyword>
<dbReference type="AlphaFoldDB" id="A0A8T2V2A9"/>
<keyword evidence="1" id="KW-0677">Repeat</keyword>
<dbReference type="InterPro" id="IPR001313">
    <property type="entry name" value="Pumilio_RNA-bd_rpt"/>
</dbReference>
<dbReference type="InterPro" id="IPR033133">
    <property type="entry name" value="PUM-HD"/>
</dbReference>
<dbReference type="GO" id="GO:0000447">
    <property type="term" value="P:endonucleolytic cleavage in ITS1 to separate SSU-rRNA from 5.8S rRNA and LSU-rRNA from tricistronic rRNA transcript (SSU-rRNA, 5.8S rRNA, LSU-rRNA)"/>
    <property type="evidence" value="ECO:0007669"/>
    <property type="project" value="TreeGrafter"/>
</dbReference>
<evidence type="ECO:0000256" key="3">
    <source>
        <dbReference type="ARBA" id="ARBA00023242"/>
    </source>
</evidence>
<evidence type="ECO:0000313" key="8">
    <source>
        <dbReference type="Proteomes" id="UP000825935"/>
    </source>
</evidence>
<dbReference type="PROSITE" id="PS50303">
    <property type="entry name" value="PUM_HD"/>
    <property type="match status" value="1"/>
</dbReference>
<evidence type="ECO:0000256" key="5">
    <source>
        <dbReference type="SAM" id="MobiDB-lite"/>
    </source>
</evidence>
<feature type="repeat" description="Pumilio" evidence="4">
    <location>
        <begin position="453"/>
        <end position="489"/>
    </location>
</feature>
<dbReference type="GO" id="GO:0000056">
    <property type="term" value="P:ribosomal small subunit export from nucleus"/>
    <property type="evidence" value="ECO:0007669"/>
    <property type="project" value="TreeGrafter"/>
</dbReference>
<dbReference type="PANTHER" id="PTHR13102">
    <property type="entry name" value="NUCLEOLAR PROTEIN 9"/>
    <property type="match status" value="1"/>
</dbReference>
<protein>
    <recommendedName>
        <fullName evidence="6">PUM-HD domain-containing protein</fullName>
    </recommendedName>
</protein>
<dbReference type="SMART" id="SM00025">
    <property type="entry name" value="Pumilio"/>
    <property type="match status" value="6"/>
</dbReference>
<dbReference type="EMBL" id="CM035409">
    <property type="protein sequence ID" value="KAH7440073.1"/>
    <property type="molecule type" value="Genomic_DNA"/>
</dbReference>
<dbReference type="GO" id="GO:0030688">
    <property type="term" value="C:preribosome, small subunit precursor"/>
    <property type="evidence" value="ECO:0007669"/>
    <property type="project" value="TreeGrafter"/>
</dbReference>
<evidence type="ECO:0000256" key="2">
    <source>
        <dbReference type="ARBA" id="ARBA00022845"/>
    </source>
</evidence>
<organism evidence="7 8">
    <name type="scientific">Ceratopteris richardii</name>
    <name type="common">Triangle waterfern</name>
    <dbReference type="NCBI Taxonomy" id="49495"/>
    <lineage>
        <taxon>Eukaryota</taxon>
        <taxon>Viridiplantae</taxon>
        <taxon>Streptophyta</taxon>
        <taxon>Embryophyta</taxon>
        <taxon>Tracheophyta</taxon>
        <taxon>Polypodiopsida</taxon>
        <taxon>Polypodiidae</taxon>
        <taxon>Polypodiales</taxon>
        <taxon>Pteridineae</taxon>
        <taxon>Pteridaceae</taxon>
        <taxon>Parkerioideae</taxon>
        <taxon>Ceratopteris</taxon>
    </lineage>
</organism>
<gene>
    <name evidence="7" type="ORF">KP509_04G089900</name>
</gene>
<feature type="compositionally biased region" description="Basic and acidic residues" evidence="5">
    <location>
        <begin position="125"/>
        <end position="136"/>
    </location>
</feature>
<evidence type="ECO:0000256" key="4">
    <source>
        <dbReference type="PROSITE-ProRule" id="PRU00317"/>
    </source>
</evidence>
<evidence type="ECO:0000256" key="1">
    <source>
        <dbReference type="ARBA" id="ARBA00022737"/>
    </source>
</evidence>
<feature type="domain" description="PUM-HD" evidence="6">
    <location>
        <begin position="129"/>
        <end position="515"/>
    </location>
</feature>
<dbReference type="GO" id="GO:0030686">
    <property type="term" value="C:90S preribosome"/>
    <property type="evidence" value="ECO:0007669"/>
    <property type="project" value="TreeGrafter"/>
</dbReference>
<dbReference type="GO" id="GO:0000480">
    <property type="term" value="P:endonucleolytic cleavage in 5'-ETS of tricistronic rRNA transcript (SSU-rRNA, 5.8S rRNA, LSU-rRNA)"/>
    <property type="evidence" value="ECO:0007669"/>
    <property type="project" value="TreeGrafter"/>
</dbReference>
<dbReference type="SUPFAM" id="SSF48371">
    <property type="entry name" value="ARM repeat"/>
    <property type="match status" value="2"/>
</dbReference>
<dbReference type="PROSITE" id="PS50302">
    <property type="entry name" value="PUM"/>
    <property type="match status" value="2"/>
</dbReference>
<evidence type="ECO:0000313" key="7">
    <source>
        <dbReference type="EMBL" id="KAH7440073.1"/>
    </source>
</evidence>
<dbReference type="GO" id="GO:0003723">
    <property type="term" value="F:RNA binding"/>
    <property type="evidence" value="ECO:0007669"/>
    <property type="project" value="InterPro"/>
</dbReference>
<dbReference type="GO" id="GO:0000472">
    <property type="term" value="P:endonucleolytic cleavage to generate mature 5'-end of SSU-rRNA from (SSU-rRNA, 5.8S rRNA, LSU-rRNA)"/>
    <property type="evidence" value="ECO:0007669"/>
    <property type="project" value="TreeGrafter"/>
</dbReference>
<sequence length="739" mass="82386">MGESRRRLNVLGVRRPWFNMHSAKLKRRSRFSLARRYTSPSSHGKTEDASISVLSTKSLSGRDDSASKKALEEVFPTFVENKPNHDTYKKKRLKAFRNPTNKKGREYVQQLNAGKNHMKSDHFSLDERQKSERIDQNTDYSGTKTGANPSLHPLRRKRVDHWTLVYFETIHSLLGAETKMEDDERMALIEKALEETHGKECELACDKSCSRVLELLISLSGPEQIASFLHRLSPSFYVVSTDPAGSHVAEAVLKCAALILQGHASDGVCKTLEQAFIIVCQVVGDNIVEAMTNSYGSHVLRSLLCVLSSFPLELTQKRSRGGGLSSRVSLSQETAKRVKQDDVIFPHLLQLLIGRILDSVKMIGPELCMDAFAGPVLQITLRVLAEDISRITMACCVLLGCKNKAGGEGDTLLDKSNLENIQKLTLNDFGSHLVEVMLEVAPDDIYQIMLKQAFMPHLLEYALHPYANFVVQALIGSIRKQDQVVLLLSNLKPSFWKLMEQKRSGILLSLLKACKQYQCSEQEVCSSLAKALNSDGLKSPLLILRLLFLESYMASGGSKEWRPNLNGQKMSVLGCAMLQLIFSFPMECSQLYWLSLLNIKPEEILATVKDLGGCHVIESFLSSKVPLKHKNLLIGKLKGHFVELANSTSSSFTLERCFSIGSVDLKEAIVSELVSIQVDLAKCKHGPHLAKSFDIAGYSKDPDHWRKRIIRKEGALKAFADVFDLTSPKGKKRVAGSEL</sequence>
<dbReference type="Gene3D" id="1.25.10.10">
    <property type="entry name" value="Leucine-rich Repeat Variant"/>
    <property type="match status" value="2"/>
</dbReference>
<feature type="region of interest" description="Disordered" evidence="5">
    <location>
        <begin position="125"/>
        <end position="152"/>
    </location>
</feature>
<dbReference type="InterPro" id="IPR011989">
    <property type="entry name" value="ARM-like"/>
</dbReference>
<comment type="caution">
    <text evidence="7">The sequence shown here is derived from an EMBL/GenBank/DDBJ whole genome shotgun (WGS) entry which is preliminary data.</text>
</comment>
<dbReference type="OMA" id="HHLVRNF"/>
<name>A0A8T2V2A9_CERRI</name>